<feature type="compositionally biased region" description="Low complexity" evidence="1">
    <location>
        <begin position="139"/>
        <end position="150"/>
    </location>
</feature>
<dbReference type="STRING" id="56857.A0A200R2A7"/>
<dbReference type="EMBL" id="MVGT01000481">
    <property type="protein sequence ID" value="OVA16831.1"/>
    <property type="molecule type" value="Genomic_DNA"/>
</dbReference>
<dbReference type="InParanoid" id="A0A200R2A7"/>
<gene>
    <name evidence="2" type="ORF">BVC80_1543g294</name>
</gene>
<accession>A0A200R2A7</accession>
<comment type="caution">
    <text evidence="2">The sequence shown here is derived from an EMBL/GenBank/DDBJ whole genome shotgun (WGS) entry which is preliminary data.</text>
</comment>
<reference evidence="2 3" key="1">
    <citation type="journal article" date="2017" name="Mol. Plant">
        <title>The Genome of Medicinal Plant Macleaya cordata Provides New Insights into Benzylisoquinoline Alkaloids Metabolism.</title>
        <authorList>
            <person name="Liu X."/>
            <person name="Liu Y."/>
            <person name="Huang P."/>
            <person name="Ma Y."/>
            <person name="Qing Z."/>
            <person name="Tang Q."/>
            <person name="Cao H."/>
            <person name="Cheng P."/>
            <person name="Zheng Y."/>
            <person name="Yuan Z."/>
            <person name="Zhou Y."/>
            <person name="Liu J."/>
            <person name="Tang Z."/>
            <person name="Zhuo Y."/>
            <person name="Zhang Y."/>
            <person name="Yu L."/>
            <person name="Huang J."/>
            <person name="Yang P."/>
            <person name="Peng Q."/>
            <person name="Zhang J."/>
            <person name="Jiang W."/>
            <person name="Zhang Z."/>
            <person name="Lin K."/>
            <person name="Ro D.K."/>
            <person name="Chen X."/>
            <person name="Xiong X."/>
            <person name="Shang Y."/>
            <person name="Huang S."/>
            <person name="Zeng J."/>
        </authorList>
    </citation>
    <scope>NUCLEOTIDE SEQUENCE [LARGE SCALE GENOMIC DNA]</scope>
    <source>
        <strain evidence="3">cv. BLH2017</strain>
        <tissue evidence="2">Root</tissue>
    </source>
</reference>
<dbReference type="OMA" id="NNGFWRR"/>
<evidence type="ECO:0000313" key="2">
    <source>
        <dbReference type="EMBL" id="OVA16831.1"/>
    </source>
</evidence>
<sequence length="227" mass="25122">MEKEAITTIVVAAAAATTTTTAVNTINNTNTTTTNNNLNNGKIKKRGALHVLKVALFMLRGGSNKKSKSVQVEVASKGLWKKLVGAMRPLHHHQLPNQNSPPRSIQTGPPTSNPKANDSFHDVLPPPMSPQLVHPDTPSSSSSVDSMSRYASAQNLQELDRTEESNNCDIVIEDDYFYGGDALIDAKAEEFIAQFYEQMRLQQLNLLNHHNERKRKKKMAEYSLEAN</sequence>
<dbReference type="PANTHER" id="PTHR36378">
    <property type="entry name" value="COTTON FIBER PROTEIN"/>
    <property type="match status" value="1"/>
</dbReference>
<evidence type="ECO:0000256" key="1">
    <source>
        <dbReference type="SAM" id="MobiDB-lite"/>
    </source>
</evidence>
<dbReference type="PANTHER" id="PTHR36378:SF1">
    <property type="entry name" value="COTTON FIBER PROTEIN"/>
    <property type="match status" value="1"/>
</dbReference>
<keyword evidence="3" id="KW-1185">Reference proteome</keyword>
<dbReference type="OrthoDB" id="1926607at2759"/>
<dbReference type="InterPro" id="IPR008480">
    <property type="entry name" value="DUF761_pln"/>
</dbReference>
<proteinExistence type="predicted"/>
<protein>
    <submittedName>
        <fullName evidence="2">Uncharacterized protein</fullName>
    </submittedName>
</protein>
<dbReference type="AlphaFoldDB" id="A0A200R2A7"/>
<feature type="region of interest" description="Disordered" evidence="1">
    <location>
        <begin position="92"/>
        <end position="150"/>
    </location>
</feature>
<dbReference type="Proteomes" id="UP000195402">
    <property type="component" value="Unassembled WGS sequence"/>
</dbReference>
<feature type="compositionally biased region" description="Polar residues" evidence="1">
    <location>
        <begin position="95"/>
        <end position="116"/>
    </location>
</feature>
<name>A0A200R2A7_MACCD</name>
<evidence type="ECO:0000313" key="3">
    <source>
        <dbReference type="Proteomes" id="UP000195402"/>
    </source>
</evidence>
<dbReference type="Pfam" id="PF05553">
    <property type="entry name" value="DUF761"/>
    <property type="match status" value="1"/>
</dbReference>
<organism evidence="2 3">
    <name type="scientific">Macleaya cordata</name>
    <name type="common">Five-seeded plume-poppy</name>
    <name type="synonym">Bocconia cordata</name>
    <dbReference type="NCBI Taxonomy" id="56857"/>
    <lineage>
        <taxon>Eukaryota</taxon>
        <taxon>Viridiplantae</taxon>
        <taxon>Streptophyta</taxon>
        <taxon>Embryophyta</taxon>
        <taxon>Tracheophyta</taxon>
        <taxon>Spermatophyta</taxon>
        <taxon>Magnoliopsida</taxon>
        <taxon>Ranunculales</taxon>
        <taxon>Papaveraceae</taxon>
        <taxon>Papaveroideae</taxon>
        <taxon>Macleaya</taxon>
    </lineage>
</organism>